<gene>
    <name evidence="2" type="ORF">J2S43_003725</name>
</gene>
<keyword evidence="1" id="KW-1133">Transmembrane helix</keyword>
<dbReference type="RefSeq" id="WP_306830838.1">
    <property type="nucleotide sequence ID" value="NZ_JAUSRA010000001.1"/>
</dbReference>
<sequence>MADDDQKPNTKIEFIRNAPALLSGLATLLVALTGLLALLLK</sequence>
<accession>A0ABT9MVF5</accession>
<evidence type="ECO:0000313" key="3">
    <source>
        <dbReference type="Proteomes" id="UP001240984"/>
    </source>
</evidence>
<keyword evidence="1" id="KW-0472">Membrane</keyword>
<dbReference type="EMBL" id="JAUSRA010000001">
    <property type="protein sequence ID" value="MDP9795213.1"/>
    <property type="molecule type" value="Genomic_DNA"/>
</dbReference>
<feature type="transmembrane region" description="Helical" evidence="1">
    <location>
        <begin position="20"/>
        <end position="40"/>
    </location>
</feature>
<keyword evidence="1" id="KW-0812">Transmembrane</keyword>
<organism evidence="2 3">
    <name type="scientific">Catenuloplanes nepalensis</name>
    <dbReference type="NCBI Taxonomy" id="587533"/>
    <lineage>
        <taxon>Bacteria</taxon>
        <taxon>Bacillati</taxon>
        <taxon>Actinomycetota</taxon>
        <taxon>Actinomycetes</taxon>
        <taxon>Micromonosporales</taxon>
        <taxon>Micromonosporaceae</taxon>
        <taxon>Catenuloplanes</taxon>
    </lineage>
</organism>
<evidence type="ECO:0000256" key="1">
    <source>
        <dbReference type="SAM" id="Phobius"/>
    </source>
</evidence>
<evidence type="ECO:0000313" key="2">
    <source>
        <dbReference type="EMBL" id="MDP9795213.1"/>
    </source>
</evidence>
<name>A0ABT9MVF5_9ACTN</name>
<comment type="caution">
    <text evidence="2">The sequence shown here is derived from an EMBL/GenBank/DDBJ whole genome shotgun (WGS) entry which is preliminary data.</text>
</comment>
<reference evidence="2 3" key="1">
    <citation type="submission" date="2023-07" db="EMBL/GenBank/DDBJ databases">
        <title>Sequencing the genomes of 1000 actinobacteria strains.</title>
        <authorList>
            <person name="Klenk H.-P."/>
        </authorList>
    </citation>
    <scope>NUCLEOTIDE SEQUENCE [LARGE SCALE GENOMIC DNA]</scope>
    <source>
        <strain evidence="2 3">DSM 44710</strain>
    </source>
</reference>
<keyword evidence="3" id="KW-1185">Reference proteome</keyword>
<protein>
    <submittedName>
        <fullName evidence="2">Uncharacterized protein</fullName>
    </submittedName>
</protein>
<dbReference type="Proteomes" id="UP001240984">
    <property type="component" value="Unassembled WGS sequence"/>
</dbReference>
<proteinExistence type="predicted"/>